<dbReference type="AlphaFoldDB" id="A0A494Y3N1"/>
<dbReference type="Pfam" id="PF14595">
    <property type="entry name" value="Thioredoxin_9"/>
    <property type="match status" value="1"/>
</dbReference>
<evidence type="ECO:0000313" key="1">
    <source>
        <dbReference type="EMBL" id="RKP57304.1"/>
    </source>
</evidence>
<comment type="caution">
    <text evidence="1">The sequence shown here is derived from an EMBL/GenBank/DDBJ whole genome shotgun (WGS) entry which is preliminary data.</text>
</comment>
<proteinExistence type="predicted"/>
<organism evidence="1 2">
    <name type="scientific">Cohnella endophytica</name>
    <dbReference type="NCBI Taxonomy" id="2419778"/>
    <lineage>
        <taxon>Bacteria</taxon>
        <taxon>Bacillati</taxon>
        <taxon>Bacillota</taxon>
        <taxon>Bacilli</taxon>
        <taxon>Bacillales</taxon>
        <taxon>Paenibacillaceae</taxon>
        <taxon>Cohnella</taxon>
    </lineage>
</organism>
<dbReference type="SUPFAM" id="SSF52833">
    <property type="entry name" value="Thioredoxin-like"/>
    <property type="match status" value="1"/>
</dbReference>
<dbReference type="EMBL" id="RBZM01000002">
    <property type="protein sequence ID" value="RKP57304.1"/>
    <property type="molecule type" value="Genomic_DNA"/>
</dbReference>
<dbReference type="RefSeq" id="WP_120974919.1">
    <property type="nucleotide sequence ID" value="NZ_RBZM01000002.1"/>
</dbReference>
<dbReference type="CDD" id="cd02947">
    <property type="entry name" value="TRX_family"/>
    <property type="match status" value="1"/>
</dbReference>
<evidence type="ECO:0000313" key="2">
    <source>
        <dbReference type="Proteomes" id="UP000282076"/>
    </source>
</evidence>
<gene>
    <name evidence="1" type="ORF">D7Z26_04810</name>
</gene>
<accession>A0A494Y3N1</accession>
<protein>
    <submittedName>
        <fullName evidence="1">Thioredoxin family protein</fullName>
    </submittedName>
</protein>
<dbReference type="Gene3D" id="3.40.30.10">
    <property type="entry name" value="Glutaredoxin"/>
    <property type="match status" value="1"/>
</dbReference>
<name>A0A494Y3N1_9BACL</name>
<keyword evidence="2" id="KW-1185">Reference proteome</keyword>
<dbReference type="InterPro" id="IPR036249">
    <property type="entry name" value="Thioredoxin-like_sf"/>
</dbReference>
<dbReference type="Proteomes" id="UP000282076">
    <property type="component" value="Unassembled WGS sequence"/>
</dbReference>
<sequence>MTTARPNSRLSRDRRDRALREGVSFRQFVELAEVNQESLSANYDAYEVTADGLAFLERLSQPVDVLVLVHDWCGDVVANLPLFGKIASTTDKLKLTVLNRDPDNRDIADAYLHPDGKSHIPTYIFFDASGEELGVFIERPEEITVRFGGWIDEFWSDHPELEGRGKPIGELEETSKKGLLAHLKTRRSEVRALEQEAILKKISEIVGH</sequence>
<dbReference type="OrthoDB" id="6120799at2"/>
<reference evidence="1 2" key="1">
    <citation type="submission" date="2018-10" db="EMBL/GenBank/DDBJ databases">
        <title>Cohnella sp. M2MS4P-1, whole genome shotgun sequence.</title>
        <authorList>
            <person name="Tuo L."/>
        </authorList>
    </citation>
    <scope>NUCLEOTIDE SEQUENCE [LARGE SCALE GENOMIC DNA]</scope>
    <source>
        <strain evidence="1 2">M2MS4P-1</strain>
    </source>
</reference>